<dbReference type="Proteomes" id="UP000238049">
    <property type="component" value="Unassembled WGS sequence"/>
</dbReference>
<sequence>VPGVVKVYSFNSSPAVKALLLKELRGSPLCLKLGGAKSHLQNIDRNVQYTVIGMSTLDCSDGTGLGGLSNRFITLNDVVIFTISPTGIEVKGQ</sequence>
<feature type="non-terminal residue" evidence="1">
    <location>
        <position position="1"/>
    </location>
</feature>
<reference evidence="1 2" key="1">
    <citation type="submission" date="2016-08" db="EMBL/GenBank/DDBJ databases">
        <title>Evolution of the type three secretion system and type three effector repertoires in Xanthomonas.</title>
        <authorList>
            <person name="Merda D."/>
            <person name="Briand M."/>
            <person name="Bosis E."/>
            <person name="Rousseau C."/>
            <person name="Portier P."/>
            <person name="Jacques M.-A."/>
            <person name="Fischer-Le Saux M."/>
        </authorList>
    </citation>
    <scope>NUCLEOTIDE SEQUENCE [LARGE SCALE GENOMIC DNA]</scope>
    <source>
        <strain evidence="1 2">CFBP 7409</strain>
    </source>
</reference>
<comment type="caution">
    <text evidence="1">The sequence shown here is derived from an EMBL/GenBank/DDBJ whole genome shotgun (WGS) entry which is preliminary data.</text>
</comment>
<organism evidence="1 2">
    <name type="scientific">Xanthomonas arboricola pv. guizotiae</name>
    <dbReference type="NCBI Taxonomy" id="487867"/>
    <lineage>
        <taxon>Bacteria</taxon>
        <taxon>Pseudomonadati</taxon>
        <taxon>Pseudomonadota</taxon>
        <taxon>Gammaproteobacteria</taxon>
        <taxon>Lysobacterales</taxon>
        <taxon>Lysobacteraceae</taxon>
        <taxon>Xanthomonas</taxon>
    </lineage>
</organism>
<name>A0A2S6ZXI8_9XANT</name>
<evidence type="ECO:0000313" key="2">
    <source>
        <dbReference type="Proteomes" id="UP000238049"/>
    </source>
</evidence>
<evidence type="ECO:0000313" key="1">
    <source>
        <dbReference type="EMBL" id="PPT97642.1"/>
    </source>
</evidence>
<dbReference type="EMBL" id="MDSL01000029">
    <property type="protein sequence ID" value="PPT97642.1"/>
    <property type="molecule type" value="Genomic_DNA"/>
</dbReference>
<proteinExistence type="predicted"/>
<dbReference type="AlphaFoldDB" id="A0A2S6ZXI8"/>
<accession>A0A2S6ZXI8</accession>
<dbReference type="RefSeq" id="WP_181106755.1">
    <property type="nucleotide sequence ID" value="NZ_MDSL01000029.1"/>
</dbReference>
<gene>
    <name evidence="1" type="ORF">XarbCFBP7409_13860</name>
</gene>
<protein>
    <submittedName>
        <fullName evidence="1">Uncharacterized protein</fullName>
    </submittedName>
</protein>